<evidence type="ECO:0000256" key="2">
    <source>
        <dbReference type="SAM" id="MobiDB-lite"/>
    </source>
</evidence>
<dbReference type="GO" id="GO:0003676">
    <property type="term" value="F:nucleic acid binding"/>
    <property type="evidence" value="ECO:0007669"/>
    <property type="project" value="InterPro"/>
</dbReference>
<dbReference type="PANTHER" id="PTHR31286">
    <property type="entry name" value="GLYCINE-RICH CELL WALL STRUCTURAL PROTEIN 1.8-LIKE"/>
    <property type="match status" value="1"/>
</dbReference>
<dbReference type="InterPro" id="IPR040256">
    <property type="entry name" value="At4g02000-like"/>
</dbReference>
<gene>
    <name evidence="4" type="ORF">C2845_PM05G17180</name>
</gene>
<feature type="region of interest" description="Disordered" evidence="2">
    <location>
        <begin position="1"/>
        <end position="20"/>
    </location>
</feature>
<feature type="region of interest" description="Disordered" evidence="2">
    <location>
        <begin position="337"/>
        <end position="368"/>
    </location>
</feature>
<evidence type="ECO:0000313" key="4">
    <source>
        <dbReference type="EMBL" id="RLN30052.1"/>
    </source>
</evidence>
<dbReference type="InterPro" id="IPR001878">
    <property type="entry name" value="Znf_CCHC"/>
</dbReference>
<protein>
    <recommendedName>
        <fullName evidence="3">CCHC-type domain-containing protein</fullName>
    </recommendedName>
</protein>
<keyword evidence="1" id="KW-0862">Zinc</keyword>
<keyword evidence="5" id="KW-1185">Reference proteome</keyword>
<comment type="caution">
    <text evidence="4">The sequence shown here is derived from an EMBL/GenBank/DDBJ whole genome shotgun (WGS) entry which is preliminary data.</text>
</comment>
<dbReference type="AlphaFoldDB" id="A0A3L6T002"/>
<dbReference type="GO" id="GO:0008270">
    <property type="term" value="F:zinc ion binding"/>
    <property type="evidence" value="ECO:0007669"/>
    <property type="project" value="UniProtKB-KW"/>
</dbReference>
<feature type="compositionally biased region" description="Basic and acidic residues" evidence="2">
    <location>
        <begin position="357"/>
        <end position="368"/>
    </location>
</feature>
<dbReference type="PROSITE" id="PS50158">
    <property type="entry name" value="ZF_CCHC"/>
    <property type="match status" value="1"/>
</dbReference>
<dbReference type="OrthoDB" id="696115at2759"/>
<keyword evidence="1" id="KW-0863">Zinc-finger</keyword>
<dbReference type="Proteomes" id="UP000275267">
    <property type="component" value="Unassembled WGS sequence"/>
</dbReference>
<sequence length="368" mass="40837">MSLVENKAAEEAEVADSGHPLVEVGKRAEDVLPEEGEVPMPALEDAEEFDFDPFAGVEGEAPRAPRWYAMALYYSSQRSRGIFDEMGAAWRLAEPIPVRALGDNRFILEFAVEEEYNFVIKGGPWHHKGDAVIVVPYDGLADRPSVLAKKLSDHVLEIGGPVSDFLRARVKLPLDAPLKPFVEAMVKKMGLLLFEVKYENVPWFCIICGRMGHSKRDCTEEEDEEEEGGEGDIPRKKNKMFGCRKNYYCACRKAARSHAASSATNDMGGWRKGMPARSAPLQLGGGSTSNRGLKRLPEEVSNALTSSVQKMAVDDKALSASRQEDSRQWAHVSGLNTFVDSSDRSQSGTKVELTLVRMERDDRQLDQD</sequence>
<evidence type="ECO:0000256" key="1">
    <source>
        <dbReference type="PROSITE-ProRule" id="PRU00047"/>
    </source>
</evidence>
<name>A0A3L6T002_PANMI</name>
<evidence type="ECO:0000313" key="5">
    <source>
        <dbReference type="Proteomes" id="UP000275267"/>
    </source>
</evidence>
<accession>A0A3L6T002</accession>
<evidence type="ECO:0000259" key="3">
    <source>
        <dbReference type="PROSITE" id="PS50158"/>
    </source>
</evidence>
<dbReference type="PANTHER" id="PTHR31286:SF134">
    <property type="entry name" value="OS01G0559450 PROTEIN"/>
    <property type="match status" value="1"/>
</dbReference>
<proteinExistence type="predicted"/>
<feature type="domain" description="CCHC-type" evidence="3">
    <location>
        <begin position="205"/>
        <end position="220"/>
    </location>
</feature>
<reference evidence="5" key="1">
    <citation type="journal article" date="2019" name="Nat. Commun.">
        <title>The genome of broomcorn millet.</title>
        <authorList>
            <person name="Zou C."/>
            <person name="Miki D."/>
            <person name="Li D."/>
            <person name="Tang Q."/>
            <person name="Xiao L."/>
            <person name="Rajput S."/>
            <person name="Deng P."/>
            <person name="Jia W."/>
            <person name="Huang R."/>
            <person name="Zhang M."/>
            <person name="Sun Y."/>
            <person name="Hu J."/>
            <person name="Fu X."/>
            <person name="Schnable P.S."/>
            <person name="Li F."/>
            <person name="Zhang H."/>
            <person name="Feng B."/>
            <person name="Zhu X."/>
            <person name="Liu R."/>
            <person name="Schnable J.C."/>
            <person name="Zhu J.-K."/>
            <person name="Zhang H."/>
        </authorList>
    </citation>
    <scope>NUCLEOTIDE SEQUENCE [LARGE SCALE GENOMIC DNA]</scope>
</reference>
<keyword evidence="1" id="KW-0479">Metal-binding</keyword>
<feature type="compositionally biased region" description="Polar residues" evidence="2">
    <location>
        <begin position="337"/>
        <end position="349"/>
    </location>
</feature>
<organism evidence="4 5">
    <name type="scientific">Panicum miliaceum</name>
    <name type="common">Proso millet</name>
    <name type="synonym">Broomcorn millet</name>
    <dbReference type="NCBI Taxonomy" id="4540"/>
    <lineage>
        <taxon>Eukaryota</taxon>
        <taxon>Viridiplantae</taxon>
        <taxon>Streptophyta</taxon>
        <taxon>Embryophyta</taxon>
        <taxon>Tracheophyta</taxon>
        <taxon>Spermatophyta</taxon>
        <taxon>Magnoliopsida</taxon>
        <taxon>Liliopsida</taxon>
        <taxon>Poales</taxon>
        <taxon>Poaceae</taxon>
        <taxon>PACMAD clade</taxon>
        <taxon>Panicoideae</taxon>
        <taxon>Panicodae</taxon>
        <taxon>Paniceae</taxon>
        <taxon>Panicinae</taxon>
        <taxon>Panicum</taxon>
        <taxon>Panicum sect. Panicum</taxon>
    </lineage>
</organism>
<dbReference type="EMBL" id="PQIB02000003">
    <property type="protein sequence ID" value="RLN30052.1"/>
    <property type="molecule type" value="Genomic_DNA"/>
</dbReference>